<feature type="domain" description="Glycoside hydrolase family 38 central" evidence="12">
    <location>
        <begin position="524"/>
        <end position="605"/>
    </location>
</feature>
<keyword evidence="6 9" id="KW-0326">Glycosidase</keyword>
<dbReference type="InParanoid" id="A8Y462"/>
<dbReference type="InterPro" id="IPR011330">
    <property type="entry name" value="Glyco_hydro/deAcase_b/a-brl"/>
</dbReference>
<evidence type="ECO:0000313" key="13">
    <source>
        <dbReference type="EMBL" id="CAP39682.2"/>
    </source>
</evidence>
<dbReference type="InterPro" id="IPR015341">
    <property type="entry name" value="Glyco_hydro_38_cen"/>
</dbReference>
<evidence type="ECO:0000256" key="2">
    <source>
        <dbReference type="ARBA" id="ARBA00022723"/>
    </source>
</evidence>
<dbReference type="GO" id="GO:0046872">
    <property type="term" value="F:metal ion binding"/>
    <property type="evidence" value="ECO:0007669"/>
    <property type="project" value="UniProtKB-KW"/>
</dbReference>
<dbReference type="SMART" id="SM00872">
    <property type="entry name" value="Alpha-mann_mid"/>
    <property type="match status" value="1"/>
</dbReference>
<keyword evidence="14" id="KW-1185">Reference proteome</keyword>
<comment type="function">
    <text evidence="7">Catalyzes the first committed step in the biosynthesis of complex N-glycans. It controls conversion of high mannose to complex N-glycans; the final hydrolytic step in the N-glycan maturation pathway.</text>
</comment>
<evidence type="ECO:0000256" key="11">
    <source>
        <dbReference type="SAM" id="Phobius"/>
    </source>
</evidence>
<keyword evidence="11" id="KW-0472">Membrane</keyword>
<dbReference type="SUPFAM" id="SSF74650">
    <property type="entry name" value="Galactose mutarotase-like"/>
    <property type="match status" value="1"/>
</dbReference>
<comment type="cofactor">
    <cofactor evidence="9">
        <name>Zn(2+)</name>
        <dbReference type="ChEBI" id="CHEBI:29105"/>
    </cofactor>
    <text evidence="9">Binds 1 zinc ion per subunit.</text>
</comment>
<dbReference type="CDD" id="cd10809">
    <property type="entry name" value="GH38N_AMII_GMII_SfManIII_like"/>
    <property type="match status" value="1"/>
</dbReference>
<accession>A8Y462</accession>
<dbReference type="Pfam" id="PF09261">
    <property type="entry name" value="Alpha-mann_mid"/>
    <property type="match status" value="1"/>
</dbReference>
<feature type="transmembrane region" description="Helical" evidence="11">
    <location>
        <begin position="7"/>
        <end position="26"/>
    </location>
</feature>
<dbReference type="GO" id="GO:0000139">
    <property type="term" value="C:Golgi membrane"/>
    <property type="evidence" value="ECO:0000318"/>
    <property type="project" value="GO_Central"/>
</dbReference>
<dbReference type="FunFam" id="2.60.40.1180:FF:000126">
    <property type="entry name" value="Alpha-mannosidase"/>
    <property type="match status" value="1"/>
</dbReference>
<proteinExistence type="inferred from homology"/>
<name>A8Y462_CAEBR</name>
<protein>
    <recommendedName>
        <fullName evidence="9">Alpha-mannosidase</fullName>
        <ecNumber evidence="9">3.2.1.-</ecNumber>
    </recommendedName>
</protein>
<dbReference type="Proteomes" id="UP000008549">
    <property type="component" value="Unassembled WGS sequence"/>
</dbReference>
<evidence type="ECO:0000256" key="10">
    <source>
        <dbReference type="SAM" id="MobiDB-lite"/>
    </source>
</evidence>
<evidence type="ECO:0000256" key="4">
    <source>
        <dbReference type="ARBA" id="ARBA00022833"/>
    </source>
</evidence>
<reference evidence="13 14" key="1">
    <citation type="journal article" date="2003" name="PLoS Biol.">
        <title>The genome sequence of Caenorhabditis briggsae: a platform for comparative genomics.</title>
        <authorList>
            <person name="Stein L.D."/>
            <person name="Bao Z."/>
            <person name="Blasiar D."/>
            <person name="Blumenthal T."/>
            <person name="Brent M.R."/>
            <person name="Chen N."/>
            <person name="Chinwalla A."/>
            <person name="Clarke L."/>
            <person name="Clee C."/>
            <person name="Coghlan A."/>
            <person name="Coulson A."/>
            <person name="D'Eustachio P."/>
            <person name="Fitch D.H."/>
            <person name="Fulton L.A."/>
            <person name="Fulton R.E."/>
            <person name="Griffiths-Jones S."/>
            <person name="Harris T.W."/>
            <person name="Hillier L.W."/>
            <person name="Kamath R."/>
            <person name="Kuwabara P.E."/>
            <person name="Mardis E.R."/>
            <person name="Marra M.A."/>
            <person name="Miner T.L."/>
            <person name="Minx P."/>
            <person name="Mullikin J.C."/>
            <person name="Plumb R.W."/>
            <person name="Rogers J."/>
            <person name="Schein J.E."/>
            <person name="Sohrmann M."/>
            <person name="Spieth J."/>
            <person name="Stajich J.E."/>
            <person name="Wei C."/>
            <person name="Willey D."/>
            <person name="Wilson R.K."/>
            <person name="Durbin R."/>
            <person name="Waterston R.H."/>
        </authorList>
    </citation>
    <scope>NUCLEOTIDE SEQUENCE [LARGE SCALE GENOMIC DNA]</scope>
    <source>
        <strain evidence="13 14">AF16</strain>
    </source>
</reference>
<dbReference type="GO" id="GO:0030246">
    <property type="term" value="F:carbohydrate binding"/>
    <property type="evidence" value="ECO:0007669"/>
    <property type="project" value="InterPro"/>
</dbReference>
<evidence type="ECO:0000313" key="15">
    <source>
        <dbReference type="WormBase" id="CBG23330"/>
    </source>
</evidence>
<evidence type="ECO:0000256" key="8">
    <source>
        <dbReference type="ARBA" id="ARBA00093232"/>
    </source>
</evidence>
<dbReference type="OMA" id="CPWGQHP"/>
<keyword evidence="5" id="KW-1015">Disulfide bond</keyword>
<dbReference type="AlphaFoldDB" id="A8Y462"/>
<dbReference type="SUPFAM" id="SSF88713">
    <property type="entry name" value="Glycoside hydrolase/deacetylase"/>
    <property type="match status" value="1"/>
</dbReference>
<keyword evidence="11" id="KW-0812">Transmembrane</keyword>
<keyword evidence="11" id="KW-1133">Transmembrane helix</keyword>
<dbReference type="InterPro" id="IPR037094">
    <property type="entry name" value="Glyco_hydro_38_cen_sf"/>
</dbReference>
<evidence type="ECO:0000259" key="12">
    <source>
        <dbReference type="SMART" id="SM00872"/>
    </source>
</evidence>
<dbReference type="FunCoup" id="A8Y462">
    <property type="interactions" value="2198"/>
</dbReference>
<sequence>MGKRNFYIILSLGVFLTVSLYLYNGIETGAEAIAKRQQYVDDLRRKIGNLEHVAEENGRTIDRLEQQVRQAKFEKSVDFDEEKEKTEEKEQVREQEKEVAPVPVRGNRGELAHVHQVQKHIRPTPPMADVCGLRENISAPHSDLQMLDLYDIWKFENPDGGVWKQGWKIEYDSEKVKSIPRLEVVVIPHSHCDPGWIMTFDEYYNRQTRNILDGMAKHLGEKDEMRFIYAEISFFETWWRDQSEEIRKKVKGYLEAGKLEIVTGGWVMTDEANAHYYSMVTELFEGHEWIQNHLGKKAIPKAHWSIDPFGLSPSLPHLLTSANITNAVLQRVHYSVKRELALKKNLEFYWRQLFGSTGYPDFRSHIMPFYSYDIPHTCGPEPSVCCQFDFRRMPEGGKSCDWGIPPQKITDENVAQRAQMIYDQYRKKSQLFKNSVIFQPLGDDFSAKILIYRYDIEFEWNSQYENYKKLFEYMNSKPEWNVHAQFGTLSDYFKKLDAAISSESGEKLPTLSGDFFTYADRDDHYWSGYFTSRPFYKQLDRVLQHYLRSAEIAFSLANVEEEGMMDAKVFEKLVTARRALSLFQHHDGVTGTAKDHVVLDYGQKMIDALNACEEVLSESLIVLLGIDSTQKMGMDEKRVNENLLPEKRVYKVGQNVVLFNTLSRNRNEPICIQVDSVDAGIEADPPITKQQISPVLQYNEEIKKLVVKEGVFELCFAVSMGPMESMSLKLVKSTTTTKSEIRTHSDLKFDSNFKSSSTSGDFTVENDKVKAEFDGENGMIKKATSLVDNKSIELNSHYVHYGARKARRKFANGNEDNPAGAYLFLPDGEARELKKQESDWVVVEGDVVRKVFTTPINDLKILQTYTLYQGLPWIDLDNEVDVRSKENFELALRFSTSVSSGDEFFTDLNGMQMIKRRRQAKLPTQANFYPMSAGVYIEDEATRLTIHSAQALGVSSLSSGQIEIMLDRRLSSDDNRGLQQGVRDNKRTVAHFRIVAEPMSPGASNKKEERVGFHSHVGHLATWSLHYPVIKMMGETTPKPISSKNVEQELNCDLHMVTFRSLASPTTYEANERSTAAEKKAAMVMHRVVPDCRSRLTLPNTSCLLSGLEIEPLKLISTLKSARQTTLTNLYEGQESEEFKLQPNDVSSILVSF</sequence>
<dbReference type="PANTHER" id="PTHR11607:SF3">
    <property type="entry name" value="LYSOSOMAL ALPHA-MANNOSIDASE"/>
    <property type="match status" value="1"/>
</dbReference>
<dbReference type="STRING" id="6238.A8Y462"/>
<reference evidence="13 14" key="2">
    <citation type="journal article" date="2011" name="PLoS Genet.">
        <title>Caenorhabditis briggsae recombinant inbred line genotypes reveal inter-strain incompatibility and the evolution of recombination.</title>
        <authorList>
            <person name="Ross J.A."/>
            <person name="Koboldt D.C."/>
            <person name="Staisch J.E."/>
            <person name="Chamberlin H.M."/>
            <person name="Gupta B.P."/>
            <person name="Miller R.D."/>
            <person name="Baird S.E."/>
            <person name="Haag E.S."/>
        </authorList>
    </citation>
    <scope>NUCLEOTIDE SEQUENCE [LARGE SCALE GENOMIC DNA]</scope>
    <source>
        <strain evidence="13 14">AF16</strain>
    </source>
</reference>
<evidence type="ECO:0000256" key="5">
    <source>
        <dbReference type="ARBA" id="ARBA00023157"/>
    </source>
</evidence>
<dbReference type="WormBase" id="CBG23330">
    <property type="protein sequence ID" value="CBP05514"/>
    <property type="gene ID" value="WBGene00041704"/>
    <property type="gene designation" value="Cbr-aman-2"/>
</dbReference>
<dbReference type="Gene3D" id="1.20.1270.50">
    <property type="entry name" value="Glycoside hydrolase family 38, central domain"/>
    <property type="match status" value="1"/>
</dbReference>
<dbReference type="GO" id="GO:0006013">
    <property type="term" value="P:mannose metabolic process"/>
    <property type="evidence" value="ECO:0007669"/>
    <property type="project" value="InterPro"/>
</dbReference>
<dbReference type="GO" id="GO:0006491">
    <property type="term" value="P:N-glycan processing"/>
    <property type="evidence" value="ECO:0000318"/>
    <property type="project" value="GO_Central"/>
</dbReference>
<dbReference type="InterPro" id="IPR000602">
    <property type="entry name" value="Glyco_hydro_38_N"/>
</dbReference>
<feature type="compositionally biased region" description="Basic and acidic residues" evidence="10">
    <location>
        <begin position="75"/>
        <end position="99"/>
    </location>
</feature>
<dbReference type="HOGENOM" id="CLU_004690_1_0_1"/>
<dbReference type="InterPro" id="IPR013780">
    <property type="entry name" value="Glyco_hydro_b"/>
</dbReference>
<comment type="catalytic activity">
    <reaction evidence="8">
        <text>N(4)-{beta-D-GlcNAc-(1-&gt;2)-alpha-D-Man-(1-&gt;3)-[alpha-D-Man-(1-&gt;3)-[alpha-D-Man-(1-&gt;6)]-alpha-D-Man-(1-&gt;6)]-beta-D-Man-(1-&gt;4)-beta-D-GlcNAc-(1-&gt;4)-beta-D-GlcNAc}-L-asparaginyl-[protein] + 2 H2O = 2 alpha-D-mannopyranose + an N(4)-{beta-D-GlcNAc-(1-&gt;2)-alpha-D-Man-(1-&gt;3)-[alpha-D-Man-(1-&gt;6)]-beta-D-Man-(1-&gt;4)-beta-D-GlcNAc-(1-&gt;4)-beta-D-GlcNAc}-L-asparaginyl-[protein]</text>
        <dbReference type="Rhea" id="RHEA:56052"/>
        <dbReference type="Rhea" id="RHEA-COMP:14368"/>
        <dbReference type="Rhea" id="RHEA-COMP:14369"/>
        <dbReference type="ChEBI" id="CHEBI:15377"/>
        <dbReference type="ChEBI" id="CHEBI:28729"/>
        <dbReference type="ChEBI" id="CHEBI:60615"/>
        <dbReference type="ChEBI" id="CHEBI:60625"/>
        <dbReference type="EC" id="3.2.1.114"/>
    </reaction>
</comment>
<keyword evidence="2 9" id="KW-0479">Metal-binding</keyword>
<comment type="similarity">
    <text evidence="1 9">Belongs to the glycosyl hydrolase 38 family.</text>
</comment>
<evidence type="ECO:0000256" key="6">
    <source>
        <dbReference type="ARBA" id="ARBA00023295"/>
    </source>
</evidence>
<keyword evidence="3 9" id="KW-0378">Hydrolase</keyword>
<evidence type="ECO:0000256" key="9">
    <source>
        <dbReference type="RuleBase" id="RU361199"/>
    </source>
</evidence>
<evidence type="ECO:0000256" key="3">
    <source>
        <dbReference type="ARBA" id="ARBA00022801"/>
    </source>
</evidence>
<dbReference type="EMBL" id="HE601533">
    <property type="protein sequence ID" value="CAP39682.2"/>
    <property type="molecule type" value="Genomic_DNA"/>
</dbReference>
<dbReference type="Pfam" id="PF01074">
    <property type="entry name" value="Glyco_hydro_38N"/>
    <property type="match status" value="1"/>
</dbReference>
<dbReference type="InterPro" id="IPR027291">
    <property type="entry name" value="Glyco_hydro_38_N_sf"/>
</dbReference>
<dbReference type="InterPro" id="IPR011013">
    <property type="entry name" value="Gal_mutarotase_sf_dom"/>
</dbReference>
<feature type="region of interest" description="Disordered" evidence="10">
    <location>
        <begin position="75"/>
        <end position="100"/>
    </location>
</feature>
<dbReference type="Gene3D" id="3.20.110.10">
    <property type="entry name" value="Glycoside hydrolase 38, N terminal domain"/>
    <property type="match status" value="1"/>
</dbReference>
<dbReference type="Pfam" id="PF07748">
    <property type="entry name" value="Glyco_hydro_38C"/>
    <property type="match status" value="1"/>
</dbReference>
<dbReference type="EC" id="3.2.1.-" evidence="9"/>
<gene>
    <name evidence="15" type="primary">aman-2</name>
    <name evidence="13" type="synonym">Cbr-aman-2</name>
    <name evidence="15" type="ORF">CBG23330</name>
    <name evidence="13" type="ORF">CBG_23330</name>
</gene>
<evidence type="ECO:0000313" key="14">
    <source>
        <dbReference type="Proteomes" id="UP000008549"/>
    </source>
</evidence>
<dbReference type="PANTHER" id="PTHR11607">
    <property type="entry name" value="ALPHA-MANNOSIDASE"/>
    <property type="match status" value="1"/>
</dbReference>
<dbReference type="InterPro" id="IPR011682">
    <property type="entry name" value="Glyco_hydro_38_C"/>
</dbReference>
<dbReference type="GO" id="GO:0004559">
    <property type="term" value="F:alpha-mannosidase activity"/>
    <property type="evidence" value="ECO:0000318"/>
    <property type="project" value="GO_Central"/>
</dbReference>
<dbReference type="FunFam" id="2.70.98.30:FF:000017">
    <property type="entry name" value="Protein CBR-AMAN-2"/>
    <property type="match status" value="1"/>
</dbReference>
<organism evidence="13 14">
    <name type="scientific">Caenorhabditis briggsae</name>
    <dbReference type="NCBI Taxonomy" id="6238"/>
    <lineage>
        <taxon>Eukaryota</taxon>
        <taxon>Metazoa</taxon>
        <taxon>Ecdysozoa</taxon>
        <taxon>Nematoda</taxon>
        <taxon>Chromadorea</taxon>
        <taxon>Rhabditida</taxon>
        <taxon>Rhabditina</taxon>
        <taxon>Rhabditomorpha</taxon>
        <taxon>Rhabditoidea</taxon>
        <taxon>Rhabditidae</taxon>
        <taxon>Peloderinae</taxon>
        <taxon>Caenorhabditis</taxon>
    </lineage>
</organism>
<dbReference type="SUPFAM" id="SSF88688">
    <property type="entry name" value="Families 57/38 glycoside transferase middle domain"/>
    <property type="match status" value="1"/>
</dbReference>
<dbReference type="InterPro" id="IPR028995">
    <property type="entry name" value="Glyco_hydro_57/38_cen_sf"/>
</dbReference>
<dbReference type="Gene3D" id="2.60.40.1180">
    <property type="entry name" value="Golgi alpha-mannosidase II"/>
    <property type="match status" value="1"/>
</dbReference>
<keyword evidence="4 9" id="KW-0862">Zinc</keyword>
<dbReference type="Gene3D" id="2.70.98.30">
    <property type="entry name" value="Golgi alpha-mannosidase II, domain 4"/>
    <property type="match status" value="1"/>
</dbReference>
<evidence type="ECO:0000256" key="1">
    <source>
        <dbReference type="ARBA" id="ARBA00009792"/>
    </source>
</evidence>
<dbReference type="InterPro" id="IPR050843">
    <property type="entry name" value="Glycosyl_Hydrlase_38"/>
</dbReference>
<dbReference type="FunFam" id="3.20.110.10:FF:000010">
    <property type="entry name" value="Alpha-mannosidase"/>
    <property type="match status" value="1"/>
</dbReference>
<evidence type="ECO:0000256" key="7">
    <source>
        <dbReference type="ARBA" id="ARBA00059516"/>
    </source>
</evidence>
<dbReference type="GO" id="GO:0004572">
    <property type="term" value="F:mannosyl-oligosaccharide 1,3-1,6-alpha-mannosidase activity"/>
    <property type="evidence" value="ECO:0007669"/>
    <property type="project" value="UniProtKB-EC"/>
</dbReference>
<dbReference type="FunFam" id="1.20.1270.50:FF:000001">
    <property type="entry name" value="Alpha-mannosidase"/>
    <property type="match status" value="1"/>
</dbReference>
<dbReference type="eggNOG" id="KOG1958">
    <property type="taxonomic scope" value="Eukaryota"/>
</dbReference>